<organism evidence="2 3">
    <name type="scientific">Meloidogyne enterolobii</name>
    <name type="common">Root-knot nematode worm</name>
    <name type="synonym">Meloidogyne mayaguensis</name>
    <dbReference type="NCBI Taxonomy" id="390850"/>
    <lineage>
        <taxon>Eukaryota</taxon>
        <taxon>Metazoa</taxon>
        <taxon>Ecdysozoa</taxon>
        <taxon>Nematoda</taxon>
        <taxon>Chromadorea</taxon>
        <taxon>Rhabditida</taxon>
        <taxon>Tylenchina</taxon>
        <taxon>Tylenchomorpha</taxon>
        <taxon>Tylenchoidea</taxon>
        <taxon>Meloidogynidae</taxon>
        <taxon>Meloidogyninae</taxon>
        <taxon>Meloidogyne</taxon>
    </lineage>
</organism>
<sequence>MRRRRTQNNGGGEKRRKKLNRKRASISADFSSFCGFLIER</sequence>
<proteinExistence type="predicted"/>
<feature type="compositionally biased region" description="Basic residues" evidence="1">
    <location>
        <begin position="14"/>
        <end position="24"/>
    </location>
</feature>
<gene>
    <name evidence="2" type="ORF">MENT_LOCUS32189</name>
</gene>
<feature type="region of interest" description="Disordered" evidence="1">
    <location>
        <begin position="1"/>
        <end position="25"/>
    </location>
</feature>
<evidence type="ECO:0000313" key="3">
    <source>
        <dbReference type="Proteomes" id="UP000580250"/>
    </source>
</evidence>
<comment type="caution">
    <text evidence="2">The sequence shown here is derived from an EMBL/GenBank/DDBJ whole genome shotgun (WGS) entry which is preliminary data.</text>
</comment>
<reference evidence="2 3" key="1">
    <citation type="submission" date="2020-08" db="EMBL/GenBank/DDBJ databases">
        <authorList>
            <person name="Koutsovoulos G."/>
            <person name="Danchin GJ E."/>
        </authorList>
    </citation>
    <scope>NUCLEOTIDE SEQUENCE [LARGE SCALE GENOMIC DNA]</scope>
</reference>
<accession>A0A6V7VYZ4</accession>
<evidence type="ECO:0000313" key="2">
    <source>
        <dbReference type="EMBL" id="CAD2180130.1"/>
    </source>
</evidence>
<dbReference type="Proteomes" id="UP000580250">
    <property type="component" value="Unassembled WGS sequence"/>
</dbReference>
<protein>
    <submittedName>
        <fullName evidence="2">Uncharacterized protein</fullName>
    </submittedName>
</protein>
<evidence type="ECO:0000256" key="1">
    <source>
        <dbReference type="SAM" id="MobiDB-lite"/>
    </source>
</evidence>
<dbReference type="EMBL" id="CAJEWN010000363">
    <property type="protein sequence ID" value="CAD2180130.1"/>
    <property type="molecule type" value="Genomic_DNA"/>
</dbReference>
<dbReference type="AlphaFoldDB" id="A0A6V7VYZ4"/>
<name>A0A6V7VYZ4_MELEN</name>